<keyword evidence="2" id="KW-1185">Reference proteome</keyword>
<evidence type="ECO:0000313" key="1">
    <source>
        <dbReference type="EMBL" id="KAJ9663188.1"/>
    </source>
</evidence>
<gene>
    <name evidence="1" type="primary">MET1</name>
    <name evidence="1" type="ORF">H2198_000949</name>
</gene>
<dbReference type="EMBL" id="JAPDRQ010000010">
    <property type="protein sequence ID" value="KAJ9663188.1"/>
    <property type="molecule type" value="Genomic_DNA"/>
</dbReference>
<comment type="caution">
    <text evidence="1">The sequence shown here is derived from an EMBL/GenBank/DDBJ whole genome shotgun (WGS) entry which is preliminary data.</text>
</comment>
<sequence length="1055" mass="117357">MPALLTAQNCRDNIHLVVGSGPLAASRCTKSLEAGAIPILIAPEHDDLHFTLTKHIEEGQIRWTKRDFDEQDLRTLGREEVDHVVDAVFVTVGAKHPLSIRISSLCKRLRIPVNVVDAPQLCTFTLLSTYSDGPLQIGITTSGRGCKLASRIRREIATILPRDFGAAVDRLGTIRRKIWEEDQLAQLGQGQQAAELDAEDEESENQKHTFNTLVKEVEPDPEIARTRRMRWLSQICEYWPLKRLAAISDEDISSILHAYRRNSQSHNESVQQAVAALRTRKGSITLAGSGPGHASMLTVATHDAIKNAHYILADKLVPAEILELIPRRTPVHIARKFPGNADAAQDEMHELALAAMKEGKDVLRLKQGDPYLYGRGAEEVMFFRERGFHVRVLPGITSALSAPLFAGIPVTHRSVADQVVICTGTGRKGAAPDPPSYRKSKTVVFLMALHRLESLVQSLTGEDEASARSRLPWPKTTPCAVIERASCPDQRIIRSTLGCVCQAVAEEGSRPPGLIVVGAACEVLHQLGPGTRWTVEEGFKGLDSINIDTAELAALRSLEDQSALEGVAKTEMREGKSSPDSPPAWSLNTVSKATVSADVLFVFPNTHTHPRFHYEASSYTPSDIPTDIATVASQAASNWTSVIVDKLHVLSDSSLYQQIAPFLEQLSTTSLTTLLATVVALLFLLARALMHRSSFSNPYLNGGRSPYQNYTHPPSRDQLPDLVDYIDEDYTLLTPSSTRRAQAPPVFEDENEPDRIHITYRGDAWKLDFPPFSIAEEKVHVHHVRERVASRLSVDVGRIRLVYKDKELKRDDTPLKQYGCKQNSEIAVIVQSDPREYENRRHHHSGSDSDPIAPSNRPWKEDDRNSARAGSSYRRRDSDARYPASNGYLHPSHHSTPTSGNTPPRQTSPARMTAHSPTRTAPPRQPSPTPVPIVRKPSPKPSPASSPRMSTPAIIRPADRTTPLGKIQDLRYEFHTEWVPKLEAFIRSPPSDREDRDKEYRRLNEIVFRRVFDAGDAIEPEGPEKDEIRALRKTLYAEAHDITKDLDKFKPKDGK</sequence>
<dbReference type="EC" id="2.1.1.107" evidence="1"/>
<organism evidence="1 2">
    <name type="scientific">Neophaeococcomyces mojaviensis</name>
    <dbReference type="NCBI Taxonomy" id="3383035"/>
    <lineage>
        <taxon>Eukaryota</taxon>
        <taxon>Fungi</taxon>
        <taxon>Dikarya</taxon>
        <taxon>Ascomycota</taxon>
        <taxon>Pezizomycotina</taxon>
        <taxon>Eurotiomycetes</taxon>
        <taxon>Chaetothyriomycetidae</taxon>
        <taxon>Chaetothyriales</taxon>
        <taxon>Chaetothyriales incertae sedis</taxon>
        <taxon>Neophaeococcomyces</taxon>
    </lineage>
</organism>
<keyword evidence="1" id="KW-0808">Transferase</keyword>
<accession>A0ACC3AIW2</accession>
<keyword evidence="1" id="KW-0489">Methyltransferase</keyword>
<proteinExistence type="predicted"/>
<name>A0ACC3AIW2_9EURO</name>
<evidence type="ECO:0000313" key="2">
    <source>
        <dbReference type="Proteomes" id="UP001172386"/>
    </source>
</evidence>
<protein>
    <submittedName>
        <fullName evidence="1">Uroporphyrin-III C-methyltransferase</fullName>
        <ecNumber evidence="1">2.1.1.107</ecNumber>
    </submittedName>
</protein>
<dbReference type="Proteomes" id="UP001172386">
    <property type="component" value="Unassembled WGS sequence"/>
</dbReference>
<reference evidence="1" key="1">
    <citation type="submission" date="2022-10" db="EMBL/GenBank/DDBJ databases">
        <title>Culturing micro-colonial fungi from biological soil crusts in the Mojave desert and describing Neophaeococcomyces mojavensis, and introducing the new genera and species Taxawa tesnikishii.</title>
        <authorList>
            <person name="Kurbessoian T."/>
            <person name="Stajich J.E."/>
        </authorList>
    </citation>
    <scope>NUCLEOTIDE SEQUENCE</scope>
    <source>
        <strain evidence="1">JES_112</strain>
    </source>
</reference>